<dbReference type="GO" id="GO:0071770">
    <property type="term" value="P:DIM/DIP cell wall layer assembly"/>
    <property type="evidence" value="ECO:0007669"/>
    <property type="project" value="TreeGrafter"/>
</dbReference>
<feature type="domain" description="Carrier" evidence="5">
    <location>
        <begin position="915"/>
        <end position="993"/>
    </location>
</feature>
<dbReference type="Proteomes" id="UP000239576">
    <property type="component" value="Unassembled WGS sequence"/>
</dbReference>
<organism evidence="7 8">
    <name type="scientific">Stenomitos frigidus ULC18</name>
    <dbReference type="NCBI Taxonomy" id="2107698"/>
    <lineage>
        <taxon>Bacteria</taxon>
        <taxon>Bacillati</taxon>
        <taxon>Cyanobacteriota</taxon>
        <taxon>Cyanophyceae</taxon>
        <taxon>Leptolyngbyales</taxon>
        <taxon>Leptolyngbyaceae</taxon>
        <taxon>Stenomitos</taxon>
    </lineage>
</organism>
<dbReference type="OrthoDB" id="499075at2"/>
<evidence type="ECO:0000256" key="1">
    <source>
        <dbReference type="ARBA" id="ARBA00001957"/>
    </source>
</evidence>
<dbReference type="PROSITE" id="PS50075">
    <property type="entry name" value="CARRIER"/>
    <property type="match status" value="1"/>
</dbReference>
<dbReference type="GO" id="GO:0004315">
    <property type="term" value="F:3-oxoacyl-[acyl-carrier-protein] synthase activity"/>
    <property type="evidence" value="ECO:0007669"/>
    <property type="project" value="InterPro"/>
</dbReference>
<dbReference type="Gene3D" id="3.40.47.10">
    <property type="match status" value="1"/>
</dbReference>
<dbReference type="Gene3D" id="1.10.1200.10">
    <property type="entry name" value="ACP-like"/>
    <property type="match status" value="1"/>
</dbReference>
<dbReference type="PROSITE" id="PS52004">
    <property type="entry name" value="KS3_2"/>
    <property type="match status" value="1"/>
</dbReference>
<dbReference type="InterPro" id="IPR023213">
    <property type="entry name" value="CAT-like_dom_sf"/>
</dbReference>
<dbReference type="FunFam" id="3.40.366.10:FF:000002">
    <property type="entry name" value="Probable polyketide synthase 2"/>
    <property type="match status" value="1"/>
</dbReference>
<dbReference type="SUPFAM" id="SSF52151">
    <property type="entry name" value="FabD/lysophospholipase-like"/>
    <property type="match status" value="1"/>
</dbReference>
<proteinExistence type="predicted"/>
<name>A0A2T1DWY6_9CYAN</name>
<dbReference type="GO" id="GO:0031177">
    <property type="term" value="F:phosphopantetheine binding"/>
    <property type="evidence" value="ECO:0007669"/>
    <property type="project" value="InterPro"/>
</dbReference>
<comment type="cofactor">
    <cofactor evidence="1">
        <name>pantetheine 4'-phosphate</name>
        <dbReference type="ChEBI" id="CHEBI:47942"/>
    </cofactor>
</comment>
<sequence>MFTLLKSRDYQVENIGIIGIGCRFPGAETPDSFWTLLYDGIDAITEIPQDRWNIDAFYAEGSGVPGKMNTRSGGFLKQTNEFDPGFFGISPREAKYIDPQQRLVLEVAWEALENAGIAPDSLANTHTGVFIGVSNADYHRLLYQDLDHVNGYCGTGTSFSIIANRLSYLLDLHGPSVAIDTACSSSLVALHYACQSLQTGESDLCLVGGVNVILTPELHITFSQAGMMAPDGRCKAFDAAADGYGRSEGCGMVILKRLSDAISRKDNVLAIIRGSAVNQDGRSNGLTAPNGFAQQMVIRKALENANVDSNQVSYVEAHGTGTLLGDPIEIKSLKAVLTENRSPDQSCWIGSVKTNIGHLEAAAGIASLIKVVLALQHKQIPPHLHLEQLSPYISLQDTPFRIPVEPQSWTIGDQRRIAGISAFGFGGTNCHVILEEFISPQVSSSSAQRPVHLFTLSAKNEQALKQLAQRYINFFDTHPDTSLVDICSTTNQGRSHFDYRLAIAAESHTQVQQALNAFVKGEQAPRLVTKKANQRRKPKIAFLFTGQGSQYQGMGSQLYETQPVFRRAIEQCSQILSLYLDQSLTDTIFSKDGSSLLAQPLYAQPALFAIEYAITKLWQSWGVEPSAVIGHSLGEYVAACIAEVFSLEAGLQLIAARSQLIQTLPSDGEMVVVFAGEATVEKAVQDHAPGIAIAAVNAPSNTVISGCQQDIVKLITILEESGIKTRKLKVSHAFHSGLVDPILGVFEEKASQIEFQAPCLPLVSTLTGEIMPSEFMPDASYWRSQTRETVKFMPGLNTLLNQGFDLFIEVGPKPILLNLGKSFQKGKQVIWLSSLAEGKDDWSVLMESLAELYVSGVSINWEGLNLDYVERRLELPTYPFQCTSYQVQASQEITTQPNTESVPFKIAMNTGHKAAQHEEIVSDLRSTVAELLQLDSSEVDIHSSLLEMGADSLVLIEATQKIEKTYKVKIAIHQLFEELATLNILALYIQEQLGSPAPISPETDKSHDVYDSNAIAPDEITQMSLGSKESQKSESVLEEIILKQLQIMSEQLQVLQSKKKDKLVLTAQAGIQSTFSDLTTQSFLSEGREVIQKGNVLSIGSTESHEVTDWYPLSDSQKRFSRLARLGYEGKQAGNMGCAIKINREIDSSRLKKAWEEVLARHESLSVQIDVDGERQRKSRIIETPFNEIDLSTQQNSTLEELLTEQVNQEFDLINGPLILLSVIRGTNSACYLSLTAHHTVGDGWSFSLLFGELLKFYQGHEKDGTFRLSVPPSYFEYVMNEPTRVSESTLQYWLKQHAEKRPEMLLSVVDDRISPFIGKRLLHVIAIKSIKSKLKQLAMRLRCTTFTLLFVLFQIHLYETYGKEEFTVAVPTANRQFAEGASLVGCCVNLMPIVCSCKANNNSPEIFSQTVKEILLDAFANQNYSYSKWMSIVTQNHSPEYQPIQVSFNIEPQLPLFSESLKKASFLPLPINYVEFPLMLNILEQEDELYLKLDFQMRYLSEAQAEEFLQRFIAMIKALLLEPKKAHLN</sequence>
<dbReference type="InterPro" id="IPR018201">
    <property type="entry name" value="Ketoacyl_synth_AS"/>
</dbReference>
<dbReference type="InterPro" id="IPR001227">
    <property type="entry name" value="Ac_transferase_dom_sf"/>
</dbReference>
<dbReference type="PROSITE" id="PS00012">
    <property type="entry name" value="PHOSPHOPANTETHEINE"/>
    <property type="match status" value="1"/>
</dbReference>
<dbReference type="Pfam" id="PF00109">
    <property type="entry name" value="ketoacyl-synt"/>
    <property type="match status" value="1"/>
</dbReference>
<keyword evidence="4" id="KW-0808">Transferase</keyword>
<dbReference type="EMBL" id="PVWK01000135">
    <property type="protein sequence ID" value="PSB25007.1"/>
    <property type="molecule type" value="Genomic_DNA"/>
</dbReference>
<dbReference type="CDD" id="cd00833">
    <property type="entry name" value="PKS"/>
    <property type="match status" value="1"/>
</dbReference>
<dbReference type="GO" id="GO:0005737">
    <property type="term" value="C:cytoplasm"/>
    <property type="evidence" value="ECO:0007669"/>
    <property type="project" value="TreeGrafter"/>
</dbReference>
<dbReference type="Gene3D" id="3.30.559.30">
    <property type="entry name" value="Nonribosomal peptide synthetase, condensation domain"/>
    <property type="match status" value="1"/>
</dbReference>
<dbReference type="SUPFAM" id="SSF47336">
    <property type="entry name" value="ACP-like"/>
    <property type="match status" value="1"/>
</dbReference>
<dbReference type="InterPro" id="IPR001242">
    <property type="entry name" value="Condensation_dom"/>
</dbReference>
<evidence type="ECO:0000256" key="3">
    <source>
        <dbReference type="ARBA" id="ARBA00022553"/>
    </source>
</evidence>
<keyword evidence="2" id="KW-0596">Phosphopantetheine</keyword>
<dbReference type="Pfam" id="PF00668">
    <property type="entry name" value="Condensation"/>
    <property type="match status" value="1"/>
</dbReference>
<keyword evidence="8" id="KW-1185">Reference proteome</keyword>
<dbReference type="Gene3D" id="3.40.366.10">
    <property type="entry name" value="Malonyl-Coenzyme A Acyl Carrier Protein, domain 2"/>
    <property type="match status" value="1"/>
</dbReference>
<dbReference type="InterPro" id="IPR014031">
    <property type="entry name" value="Ketoacyl_synth_C"/>
</dbReference>
<dbReference type="InterPro" id="IPR014043">
    <property type="entry name" value="Acyl_transferase_dom"/>
</dbReference>
<keyword evidence="3" id="KW-0597">Phosphoprotein</keyword>
<dbReference type="SMART" id="SM00827">
    <property type="entry name" value="PKS_AT"/>
    <property type="match status" value="1"/>
</dbReference>
<evidence type="ECO:0000256" key="2">
    <source>
        <dbReference type="ARBA" id="ARBA00022450"/>
    </source>
</evidence>
<comment type="caution">
    <text evidence="7">The sequence shown here is derived from an EMBL/GenBank/DDBJ whole genome shotgun (WGS) entry which is preliminary data.</text>
</comment>
<dbReference type="PROSITE" id="PS00606">
    <property type="entry name" value="KS3_1"/>
    <property type="match status" value="1"/>
</dbReference>
<dbReference type="Gene3D" id="3.30.70.3290">
    <property type="match status" value="1"/>
</dbReference>
<dbReference type="InterPro" id="IPR016039">
    <property type="entry name" value="Thiolase-like"/>
</dbReference>
<dbReference type="InterPro" id="IPR050091">
    <property type="entry name" value="PKS_NRPS_Biosynth_Enz"/>
</dbReference>
<dbReference type="SMART" id="SM01294">
    <property type="entry name" value="PKS_PP_betabranch"/>
    <property type="match status" value="1"/>
</dbReference>
<dbReference type="GO" id="GO:0006633">
    <property type="term" value="P:fatty acid biosynthetic process"/>
    <property type="evidence" value="ECO:0007669"/>
    <property type="project" value="InterPro"/>
</dbReference>
<evidence type="ECO:0000313" key="8">
    <source>
        <dbReference type="Proteomes" id="UP000239576"/>
    </source>
</evidence>
<dbReference type="PANTHER" id="PTHR43775">
    <property type="entry name" value="FATTY ACID SYNTHASE"/>
    <property type="match status" value="1"/>
</dbReference>
<gene>
    <name evidence="7" type="ORF">C7B82_24935</name>
</gene>
<reference evidence="7 8" key="2">
    <citation type="submission" date="2018-03" db="EMBL/GenBank/DDBJ databases">
        <title>The ancient ancestry and fast evolution of plastids.</title>
        <authorList>
            <person name="Moore K.R."/>
            <person name="Magnabosco C."/>
            <person name="Momper L."/>
            <person name="Gold D.A."/>
            <person name="Bosak T."/>
            <person name="Fournier G.P."/>
        </authorList>
    </citation>
    <scope>NUCLEOTIDE SEQUENCE [LARGE SCALE GENOMIC DNA]</scope>
    <source>
        <strain evidence="7 8">ULC18</strain>
    </source>
</reference>
<protein>
    <submittedName>
        <fullName evidence="7">Uncharacterized protein</fullName>
    </submittedName>
</protein>
<dbReference type="SMART" id="SM00823">
    <property type="entry name" value="PKS_PP"/>
    <property type="match status" value="1"/>
</dbReference>
<dbReference type="SMART" id="SM00825">
    <property type="entry name" value="PKS_KS"/>
    <property type="match status" value="1"/>
</dbReference>
<evidence type="ECO:0000313" key="7">
    <source>
        <dbReference type="EMBL" id="PSB25007.1"/>
    </source>
</evidence>
<dbReference type="InterPro" id="IPR020806">
    <property type="entry name" value="PKS_PP-bd"/>
</dbReference>
<dbReference type="FunFam" id="3.40.47.10:FF:000019">
    <property type="entry name" value="Polyketide synthase type I"/>
    <property type="match status" value="1"/>
</dbReference>
<dbReference type="SUPFAM" id="SSF55048">
    <property type="entry name" value="Probable ACP-binding domain of malonyl-CoA ACP transacylase"/>
    <property type="match status" value="1"/>
</dbReference>
<dbReference type="GO" id="GO:0004312">
    <property type="term" value="F:fatty acid synthase activity"/>
    <property type="evidence" value="ECO:0007669"/>
    <property type="project" value="TreeGrafter"/>
</dbReference>
<evidence type="ECO:0000259" key="6">
    <source>
        <dbReference type="PROSITE" id="PS52004"/>
    </source>
</evidence>
<accession>A0A2T1DWY6</accession>
<evidence type="ECO:0000256" key="4">
    <source>
        <dbReference type="ARBA" id="ARBA00022679"/>
    </source>
</evidence>
<dbReference type="PANTHER" id="PTHR43775:SF37">
    <property type="entry name" value="SI:DKEY-61P9.11"/>
    <property type="match status" value="1"/>
</dbReference>
<evidence type="ECO:0000259" key="5">
    <source>
        <dbReference type="PROSITE" id="PS50075"/>
    </source>
</evidence>
<reference evidence="8" key="1">
    <citation type="submission" date="2018-02" db="EMBL/GenBank/DDBJ databases">
        <authorList>
            <person name="Moore K."/>
            <person name="Momper L."/>
        </authorList>
    </citation>
    <scope>NUCLEOTIDE SEQUENCE [LARGE SCALE GENOMIC DNA]</scope>
    <source>
        <strain evidence="8">ULC18</strain>
    </source>
</reference>
<dbReference type="Pfam" id="PF00550">
    <property type="entry name" value="PP-binding"/>
    <property type="match status" value="1"/>
</dbReference>
<dbReference type="InterPro" id="IPR016036">
    <property type="entry name" value="Malonyl_transacylase_ACP-bd"/>
</dbReference>
<dbReference type="GO" id="GO:0005886">
    <property type="term" value="C:plasma membrane"/>
    <property type="evidence" value="ECO:0007669"/>
    <property type="project" value="TreeGrafter"/>
</dbReference>
<dbReference type="Pfam" id="PF00698">
    <property type="entry name" value="Acyl_transf_1"/>
    <property type="match status" value="1"/>
</dbReference>
<dbReference type="InterPro" id="IPR006162">
    <property type="entry name" value="Ppantetheine_attach_site"/>
</dbReference>
<dbReference type="SUPFAM" id="SSF52777">
    <property type="entry name" value="CoA-dependent acyltransferases"/>
    <property type="match status" value="2"/>
</dbReference>
<dbReference type="InterPro" id="IPR016035">
    <property type="entry name" value="Acyl_Trfase/lysoPLipase"/>
</dbReference>
<dbReference type="Gene3D" id="3.30.559.10">
    <property type="entry name" value="Chloramphenicol acetyltransferase-like domain"/>
    <property type="match status" value="1"/>
</dbReference>
<dbReference type="InterPro" id="IPR036736">
    <property type="entry name" value="ACP-like_sf"/>
</dbReference>
<dbReference type="InterPro" id="IPR014030">
    <property type="entry name" value="Ketoacyl_synth_N"/>
</dbReference>
<dbReference type="InterPro" id="IPR020841">
    <property type="entry name" value="PKS_Beta-ketoAc_synthase_dom"/>
</dbReference>
<dbReference type="Pfam" id="PF22621">
    <property type="entry name" value="CurL-like_PKS_C"/>
    <property type="match status" value="1"/>
</dbReference>
<feature type="domain" description="Ketosynthase family 3 (KS3)" evidence="6">
    <location>
        <begin position="12"/>
        <end position="436"/>
    </location>
</feature>
<dbReference type="InterPro" id="IPR009081">
    <property type="entry name" value="PP-bd_ACP"/>
</dbReference>
<dbReference type="Pfam" id="PF02801">
    <property type="entry name" value="Ketoacyl-synt_C"/>
    <property type="match status" value="1"/>
</dbReference>
<dbReference type="SUPFAM" id="SSF53901">
    <property type="entry name" value="Thiolase-like"/>
    <property type="match status" value="1"/>
</dbReference>